<organism evidence="1 2">
    <name type="scientific">Tetrapyrgos nigripes</name>
    <dbReference type="NCBI Taxonomy" id="182062"/>
    <lineage>
        <taxon>Eukaryota</taxon>
        <taxon>Fungi</taxon>
        <taxon>Dikarya</taxon>
        <taxon>Basidiomycota</taxon>
        <taxon>Agaricomycotina</taxon>
        <taxon>Agaricomycetes</taxon>
        <taxon>Agaricomycetidae</taxon>
        <taxon>Agaricales</taxon>
        <taxon>Marasmiineae</taxon>
        <taxon>Marasmiaceae</taxon>
        <taxon>Tetrapyrgos</taxon>
    </lineage>
</organism>
<sequence length="92" mass="10258">MSPAVPGLLPLNDAPLVYLVSRILVPYPRCMLFLPTRNITPQKPLVFSRRPSPFLPAKMSHHGCISHNLEGVITLGKEIAESGEHDWRESDT</sequence>
<dbReference type="AlphaFoldDB" id="A0A8H5C4F3"/>
<comment type="caution">
    <text evidence="1">The sequence shown here is derived from an EMBL/GenBank/DDBJ whole genome shotgun (WGS) entry which is preliminary data.</text>
</comment>
<keyword evidence="2" id="KW-1185">Reference proteome</keyword>
<dbReference type="Proteomes" id="UP000559256">
    <property type="component" value="Unassembled WGS sequence"/>
</dbReference>
<proteinExistence type="predicted"/>
<accession>A0A8H5C4F3</accession>
<reference evidence="1 2" key="1">
    <citation type="journal article" date="2020" name="ISME J.">
        <title>Uncovering the hidden diversity of litter-decomposition mechanisms in mushroom-forming fungi.</title>
        <authorList>
            <person name="Floudas D."/>
            <person name="Bentzer J."/>
            <person name="Ahren D."/>
            <person name="Johansson T."/>
            <person name="Persson P."/>
            <person name="Tunlid A."/>
        </authorList>
    </citation>
    <scope>NUCLEOTIDE SEQUENCE [LARGE SCALE GENOMIC DNA]</scope>
    <source>
        <strain evidence="1 2">CBS 291.85</strain>
    </source>
</reference>
<dbReference type="EMBL" id="JAACJM010000288">
    <property type="protein sequence ID" value="KAF5333772.1"/>
    <property type="molecule type" value="Genomic_DNA"/>
</dbReference>
<evidence type="ECO:0000313" key="2">
    <source>
        <dbReference type="Proteomes" id="UP000559256"/>
    </source>
</evidence>
<protein>
    <submittedName>
        <fullName evidence="1">Uncharacterized protein</fullName>
    </submittedName>
</protein>
<evidence type="ECO:0000313" key="1">
    <source>
        <dbReference type="EMBL" id="KAF5333772.1"/>
    </source>
</evidence>
<name>A0A8H5C4F3_9AGAR</name>
<gene>
    <name evidence="1" type="ORF">D9758_016578</name>
</gene>